<dbReference type="eggNOG" id="COG3153">
    <property type="taxonomic scope" value="Bacteria"/>
</dbReference>
<dbReference type="RefSeq" id="WP_001829347.1">
    <property type="nucleotide sequence ID" value="NC_004461.1"/>
</dbReference>
<evidence type="ECO:0000313" key="3">
    <source>
        <dbReference type="Proteomes" id="UP000001411"/>
    </source>
</evidence>
<proteinExistence type="predicted"/>
<dbReference type="PROSITE" id="PS51186">
    <property type="entry name" value="GNAT"/>
    <property type="match status" value="1"/>
</dbReference>
<accession>A0A0H2VIW8</accession>
<name>A0A0H2VIW8_STAES</name>
<evidence type="ECO:0000313" key="2">
    <source>
        <dbReference type="EMBL" id="AAO05950.1"/>
    </source>
</evidence>
<dbReference type="OrthoDB" id="9797178at2"/>
<dbReference type="Pfam" id="PF00583">
    <property type="entry name" value="Acetyltransf_1"/>
    <property type="match status" value="1"/>
</dbReference>
<dbReference type="GO" id="GO:0016747">
    <property type="term" value="F:acyltransferase activity, transferring groups other than amino-acyl groups"/>
    <property type="evidence" value="ECO:0007669"/>
    <property type="project" value="InterPro"/>
</dbReference>
<reference evidence="2 3" key="1">
    <citation type="journal article" date="2003" name="Mol. Microbiol.">
        <title>Genome-based analysis of virulence genes in a non-biofilm-forming Staphylococcus epidermidis strain (ATCC 12228).</title>
        <authorList>
            <person name="Zhang Y.Q."/>
            <person name="Ren S.X."/>
            <person name="Li H.L."/>
            <person name="Wang Y.X."/>
            <person name="Fu G."/>
            <person name="Yang J."/>
            <person name="Qin Z.Q."/>
            <person name="Miao Y.G."/>
            <person name="Wang W.Y."/>
            <person name="Chen R.S."/>
            <person name="Shen Y."/>
            <person name="Chen Z."/>
            <person name="Yuan Z.H."/>
            <person name="Zhao G.P."/>
            <person name="Qu D."/>
            <person name="Danchin A."/>
            <person name="Wen Y.M."/>
        </authorList>
    </citation>
    <scope>NUCLEOTIDE SEQUENCE [LARGE SCALE GENOMIC DNA]</scope>
    <source>
        <strain evidence="3">ATCC 12228 / FDA PCI 1200</strain>
    </source>
</reference>
<dbReference type="InterPro" id="IPR000182">
    <property type="entry name" value="GNAT_dom"/>
</dbReference>
<dbReference type="KEGG" id="sep:SE_2308"/>
<gene>
    <name evidence="2" type="ordered locus">SE_2308</name>
</gene>
<dbReference type="InterPro" id="IPR016181">
    <property type="entry name" value="Acyl_CoA_acyltransferase"/>
</dbReference>
<dbReference type="SUPFAM" id="SSF55729">
    <property type="entry name" value="Acyl-CoA N-acyltransferases (Nat)"/>
    <property type="match status" value="1"/>
</dbReference>
<dbReference type="CDD" id="cd04301">
    <property type="entry name" value="NAT_SF"/>
    <property type="match status" value="1"/>
</dbReference>
<dbReference type="HOGENOM" id="CLU_081840_1_2_9"/>
<dbReference type="Proteomes" id="UP000001411">
    <property type="component" value="Chromosome"/>
</dbReference>
<evidence type="ECO:0000259" key="1">
    <source>
        <dbReference type="PROSITE" id="PS51186"/>
    </source>
</evidence>
<dbReference type="GeneID" id="50019616"/>
<dbReference type="PATRIC" id="fig|176280.10.peg.2250"/>
<dbReference type="AlphaFoldDB" id="A0A0H2VIW8"/>
<sequence>MHIYLSTLTEVDYETSLNSIENNYNLNPESSWQDRARVKNLRKLESYNYELEVIAKNELNEVIGHVVLAEVKLSSKNKKAIALAIGALSVDKSIRNQGLGQALLKAVEERAKEQGYCAIFVNNHPQYFEKSDYEAAHLYNIHIEEKRNHQSLLVKFLKPVQNEWSGMTVYYPEVLD</sequence>
<protein>
    <recommendedName>
        <fullName evidence="1">N-acetyltransferase domain-containing protein</fullName>
    </recommendedName>
</protein>
<dbReference type="EMBL" id="AE015929">
    <property type="protein sequence ID" value="AAO05950.1"/>
    <property type="molecule type" value="Genomic_DNA"/>
</dbReference>
<dbReference type="Gene3D" id="3.40.630.30">
    <property type="match status" value="1"/>
</dbReference>
<feature type="domain" description="N-acetyltransferase" evidence="1">
    <location>
        <begin position="3"/>
        <end position="176"/>
    </location>
</feature>
<organism evidence="2 3">
    <name type="scientific">Staphylococcus epidermidis (strain ATCC 12228 / FDA PCI 1200)</name>
    <dbReference type="NCBI Taxonomy" id="176280"/>
    <lineage>
        <taxon>Bacteria</taxon>
        <taxon>Bacillati</taxon>
        <taxon>Bacillota</taxon>
        <taxon>Bacilli</taxon>
        <taxon>Bacillales</taxon>
        <taxon>Staphylococcaceae</taxon>
        <taxon>Staphylococcus</taxon>
    </lineage>
</organism>